<dbReference type="Gene3D" id="1.10.510.10">
    <property type="entry name" value="Transferase(Phosphotransferase) domain 1"/>
    <property type="match status" value="1"/>
</dbReference>
<feature type="region of interest" description="Disordered" evidence="3">
    <location>
        <begin position="334"/>
        <end position="355"/>
    </location>
</feature>
<keyword evidence="6" id="KW-1185">Reference proteome</keyword>
<organism evidence="5 6">
    <name type="scientific">Ascosphaera apis ARSEF 7405</name>
    <dbReference type="NCBI Taxonomy" id="392613"/>
    <lineage>
        <taxon>Eukaryota</taxon>
        <taxon>Fungi</taxon>
        <taxon>Dikarya</taxon>
        <taxon>Ascomycota</taxon>
        <taxon>Pezizomycotina</taxon>
        <taxon>Eurotiomycetes</taxon>
        <taxon>Eurotiomycetidae</taxon>
        <taxon>Onygenales</taxon>
        <taxon>Ascosphaeraceae</taxon>
        <taxon>Ascosphaera</taxon>
    </lineage>
</organism>
<dbReference type="PROSITE" id="PS50011">
    <property type="entry name" value="PROTEIN_KINASE_DOM"/>
    <property type="match status" value="1"/>
</dbReference>
<keyword evidence="5" id="KW-0418">Kinase</keyword>
<dbReference type="GO" id="GO:0004683">
    <property type="term" value="F:calcium/calmodulin-dependent protein kinase activity"/>
    <property type="evidence" value="ECO:0007669"/>
    <property type="project" value="TreeGrafter"/>
</dbReference>
<accession>A0A167XGU4</accession>
<feature type="region of interest" description="Disordered" evidence="3">
    <location>
        <begin position="436"/>
        <end position="457"/>
    </location>
</feature>
<evidence type="ECO:0000313" key="5">
    <source>
        <dbReference type="EMBL" id="KZZ90074.1"/>
    </source>
</evidence>
<dbReference type="GO" id="GO:0005737">
    <property type="term" value="C:cytoplasm"/>
    <property type="evidence" value="ECO:0007669"/>
    <property type="project" value="TreeGrafter"/>
</dbReference>
<comment type="caution">
    <text evidence="5">The sequence shown here is derived from an EMBL/GenBank/DDBJ whole genome shotgun (WGS) entry which is preliminary data.</text>
</comment>
<evidence type="ECO:0000256" key="3">
    <source>
        <dbReference type="SAM" id="MobiDB-lite"/>
    </source>
</evidence>
<evidence type="ECO:0000313" key="6">
    <source>
        <dbReference type="Proteomes" id="UP000242877"/>
    </source>
</evidence>
<dbReference type="VEuPathDB" id="FungiDB:AAP_04024"/>
<dbReference type="AlphaFoldDB" id="A0A167XGU4"/>
<dbReference type="OrthoDB" id="68483at2759"/>
<feature type="domain" description="Protein kinase" evidence="4">
    <location>
        <begin position="1"/>
        <end position="127"/>
    </location>
</feature>
<feature type="compositionally biased region" description="Basic and acidic residues" evidence="3">
    <location>
        <begin position="249"/>
        <end position="272"/>
    </location>
</feature>
<name>A0A167XGU4_9EURO</name>
<sequence length="501" mass="55833">MDGNHSGTENDGENTTRNSSPARNSIRSLFMRLTCFLPPELCIAGHGDVSGRAADIWSMGATLYCLKYGKLPFEKPGVLELYESIRTDEVVLRGESDENFIDLMHRILEKDPEKRIKMPELREHPWVTKDGTDPLLPEEENTAVIVPNPTDEEVSRAITKSMRHVLALVKAVQRFKKLIEDPEERGTESIFGQDAEAQIVQPPEMMDDDEELNFPSLENNRSAIESGAFSGGRKYPINPHQRSLPRAPFLKDEGSPKRSLDTDSDDICKPKDDEVENVEKIEAQHILREIMNEREKQAASISNWENSTYLFVGPSNYIDDLDKEGKADYFNSRKPLECSNTSEPPTFESPSAADDLNISTDASLPGAAADQEFCLSESPSAADDDIYEIAYRAEIERIRKQFRKPAPTVYLTRRVEDKPDSEALLKLAHDEGAVVSAPSNERRMTTARGADGVPAGTVQENSTLTHLAQRAIGSGAPIRGNKTAIVGERFRGVFQKIRKGM</sequence>
<protein>
    <submittedName>
        <fullName evidence="5">Calcium/calmodulin dependent protein kinase</fullName>
    </submittedName>
</protein>
<dbReference type="EMBL" id="AZGZ01000018">
    <property type="protein sequence ID" value="KZZ90074.1"/>
    <property type="molecule type" value="Genomic_DNA"/>
</dbReference>
<dbReference type="SUPFAM" id="SSF56112">
    <property type="entry name" value="Protein kinase-like (PK-like)"/>
    <property type="match status" value="1"/>
</dbReference>
<feature type="region of interest" description="Disordered" evidence="3">
    <location>
        <begin position="1"/>
        <end position="21"/>
    </location>
</feature>
<dbReference type="GO" id="GO:0005524">
    <property type="term" value="F:ATP binding"/>
    <property type="evidence" value="ECO:0007669"/>
    <property type="project" value="UniProtKB-KW"/>
</dbReference>
<keyword evidence="1" id="KW-0547">Nucleotide-binding</keyword>
<reference evidence="5 6" key="1">
    <citation type="journal article" date="2016" name="Genome Biol. Evol.">
        <title>Divergent and convergent evolution of fungal pathogenicity.</title>
        <authorList>
            <person name="Shang Y."/>
            <person name="Xiao G."/>
            <person name="Zheng P."/>
            <person name="Cen K."/>
            <person name="Zhan S."/>
            <person name="Wang C."/>
        </authorList>
    </citation>
    <scope>NUCLEOTIDE SEQUENCE [LARGE SCALE GENOMIC DNA]</scope>
    <source>
        <strain evidence="5 6">ARSEF 7405</strain>
    </source>
</reference>
<dbReference type="Proteomes" id="UP000242877">
    <property type="component" value="Unassembled WGS sequence"/>
</dbReference>
<gene>
    <name evidence="5" type="ORF">AAP_04024</name>
</gene>
<dbReference type="InterPro" id="IPR011009">
    <property type="entry name" value="Kinase-like_dom_sf"/>
</dbReference>
<dbReference type="GO" id="GO:0035556">
    <property type="term" value="P:intracellular signal transduction"/>
    <property type="evidence" value="ECO:0007669"/>
    <property type="project" value="TreeGrafter"/>
</dbReference>
<dbReference type="InterPro" id="IPR000719">
    <property type="entry name" value="Prot_kinase_dom"/>
</dbReference>
<keyword evidence="5" id="KW-0808">Transferase</keyword>
<proteinExistence type="predicted"/>
<feature type="region of interest" description="Disordered" evidence="3">
    <location>
        <begin position="226"/>
        <end position="272"/>
    </location>
</feature>
<dbReference type="GO" id="GO:0005516">
    <property type="term" value="F:calmodulin binding"/>
    <property type="evidence" value="ECO:0007669"/>
    <property type="project" value="TreeGrafter"/>
</dbReference>
<evidence type="ECO:0000256" key="1">
    <source>
        <dbReference type="ARBA" id="ARBA00022741"/>
    </source>
</evidence>
<dbReference type="PANTHER" id="PTHR24346">
    <property type="entry name" value="MAP/MICROTUBULE AFFINITY-REGULATING KINASE"/>
    <property type="match status" value="1"/>
</dbReference>
<dbReference type="Pfam" id="PF00069">
    <property type="entry name" value="Pkinase"/>
    <property type="match status" value="1"/>
</dbReference>
<dbReference type="PANTHER" id="PTHR24346:SF77">
    <property type="entry name" value="SERINE THREONINE PROTEIN KINASE"/>
    <property type="match status" value="1"/>
</dbReference>
<keyword evidence="2" id="KW-0067">ATP-binding</keyword>
<evidence type="ECO:0000256" key="2">
    <source>
        <dbReference type="ARBA" id="ARBA00022840"/>
    </source>
</evidence>
<evidence type="ECO:0000259" key="4">
    <source>
        <dbReference type="PROSITE" id="PS50011"/>
    </source>
</evidence>